<dbReference type="RefSeq" id="XP_062719520.1">
    <property type="nucleotide sequence ID" value="XM_062870549.1"/>
</dbReference>
<evidence type="ECO:0000256" key="1">
    <source>
        <dbReference type="SAM" id="MobiDB-lite"/>
    </source>
</evidence>
<feature type="compositionally biased region" description="Basic and acidic residues" evidence="1">
    <location>
        <begin position="93"/>
        <end position="107"/>
    </location>
</feature>
<evidence type="ECO:0000313" key="2">
    <source>
        <dbReference type="EMBL" id="KAK3303740.1"/>
    </source>
</evidence>
<feature type="compositionally biased region" description="Acidic residues" evidence="1">
    <location>
        <begin position="36"/>
        <end position="46"/>
    </location>
</feature>
<evidence type="ECO:0000313" key="3">
    <source>
        <dbReference type="Proteomes" id="UP001273166"/>
    </source>
</evidence>
<dbReference type="GeneID" id="87889378"/>
<dbReference type="InterPro" id="IPR022190">
    <property type="entry name" value="DUF3716"/>
</dbReference>
<proteinExistence type="predicted"/>
<dbReference type="AlphaFoldDB" id="A0AAJ0LZT6"/>
<sequence>MPPPILLSDSEFEPQEPYDSDSVHTIESAPLKMETEAEAEAEEPSEASDSTPEPRPAAHIPPPLPLPPNLGSIHVLGGVANKAKRKASSSGDSEDHTPTAKTRRTEPSEPESAESDSDDDDEQDGEDIPAWASYVNQSFSADDEALGQEMPTPNGSGTLLYRHTFPTLDGGLTGPRRLTRALSVRPVKQIPRVAKTFHDHKPQNATSFLMQAAGDRLPKSMWCRKCTNGSGIFADDCVVVRDPDVLEVTGGACANCWYGRQGSLCSHREKGKTVSKIFKGSMLGLPARKSAVYMPKQMPVPVATPAPAPLHPSYVAALSAGTASGGGEANTSSSGAVSGSATNGTGPSREDTVRVWQSRYSAVNMDGLLAAHEHLADWQEDLTTRLVAMNRVVIKKLREKEGS</sequence>
<feature type="region of interest" description="Disordered" evidence="1">
    <location>
        <begin position="1"/>
        <end position="126"/>
    </location>
</feature>
<keyword evidence="3" id="KW-1185">Reference proteome</keyword>
<gene>
    <name evidence="2" type="ORF">B0T15DRAFT_561004</name>
</gene>
<protein>
    <submittedName>
        <fullName evidence="2">Uncharacterized protein</fullName>
    </submittedName>
</protein>
<feature type="compositionally biased region" description="Acidic residues" evidence="1">
    <location>
        <begin position="10"/>
        <end position="19"/>
    </location>
</feature>
<reference evidence="2" key="1">
    <citation type="journal article" date="2023" name="Mol. Phylogenet. Evol.">
        <title>Genome-scale phylogeny and comparative genomics of the fungal order Sordariales.</title>
        <authorList>
            <person name="Hensen N."/>
            <person name="Bonometti L."/>
            <person name="Westerberg I."/>
            <person name="Brannstrom I.O."/>
            <person name="Guillou S."/>
            <person name="Cros-Aarteil S."/>
            <person name="Calhoun S."/>
            <person name="Haridas S."/>
            <person name="Kuo A."/>
            <person name="Mondo S."/>
            <person name="Pangilinan J."/>
            <person name="Riley R."/>
            <person name="LaButti K."/>
            <person name="Andreopoulos B."/>
            <person name="Lipzen A."/>
            <person name="Chen C."/>
            <person name="Yan M."/>
            <person name="Daum C."/>
            <person name="Ng V."/>
            <person name="Clum A."/>
            <person name="Steindorff A."/>
            <person name="Ohm R.A."/>
            <person name="Martin F."/>
            <person name="Silar P."/>
            <person name="Natvig D.O."/>
            <person name="Lalanne C."/>
            <person name="Gautier V."/>
            <person name="Ament-Velasquez S.L."/>
            <person name="Kruys A."/>
            <person name="Hutchinson M.I."/>
            <person name="Powell A.J."/>
            <person name="Barry K."/>
            <person name="Miller A.N."/>
            <person name="Grigoriev I.V."/>
            <person name="Debuchy R."/>
            <person name="Gladieux P."/>
            <person name="Hiltunen Thoren M."/>
            <person name="Johannesson H."/>
        </authorList>
    </citation>
    <scope>NUCLEOTIDE SEQUENCE</scope>
    <source>
        <strain evidence="2">CBS 333.67</strain>
    </source>
</reference>
<feature type="region of interest" description="Disordered" evidence="1">
    <location>
        <begin position="321"/>
        <end position="352"/>
    </location>
</feature>
<accession>A0AAJ0LZT6</accession>
<feature type="compositionally biased region" description="Acidic residues" evidence="1">
    <location>
        <begin position="108"/>
        <end position="126"/>
    </location>
</feature>
<feature type="compositionally biased region" description="Low complexity" evidence="1">
    <location>
        <begin position="329"/>
        <end position="346"/>
    </location>
</feature>
<name>A0AAJ0LZT6_9PEZI</name>
<dbReference type="Proteomes" id="UP001273166">
    <property type="component" value="Unassembled WGS sequence"/>
</dbReference>
<dbReference type="EMBL" id="JAUDZG010000006">
    <property type="protein sequence ID" value="KAK3303740.1"/>
    <property type="molecule type" value="Genomic_DNA"/>
</dbReference>
<feature type="non-terminal residue" evidence="2">
    <location>
        <position position="403"/>
    </location>
</feature>
<comment type="caution">
    <text evidence="2">The sequence shown here is derived from an EMBL/GenBank/DDBJ whole genome shotgun (WGS) entry which is preliminary data.</text>
</comment>
<organism evidence="2 3">
    <name type="scientific">Chaetomium strumarium</name>
    <dbReference type="NCBI Taxonomy" id="1170767"/>
    <lineage>
        <taxon>Eukaryota</taxon>
        <taxon>Fungi</taxon>
        <taxon>Dikarya</taxon>
        <taxon>Ascomycota</taxon>
        <taxon>Pezizomycotina</taxon>
        <taxon>Sordariomycetes</taxon>
        <taxon>Sordariomycetidae</taxon>
        <taxon>Sordariales</taxon>
        <taxon>Chaetomiaceae</taxon>
        <taxon>Chaetomium</taxon>
    </lineage>
</organism>
<reference evidence="2" key="2">
    <citation type="submission" date="2023-06" db="EMBL/GenBank/DDBJ databases">
        <authorList>
            <consortium name="Lawrence Berkeley National Laboratory"/>
            <person name="Mondo S.J."/>
            <person name="Hensen N."/>
            <person name="Bonometti L."/>
            <person name="Westerberg I."/>
            <person name="Brannstrom I.O."/>
            <person name="Guillou S."/>
            <person name="Cros-Aarteil S."/>
            <person name="Calhoun S."/>
            <person name="Haridas S."/>
            <person name="Kuo A."/>
            <person name="Pangilinan J."/>
            <person name="Riley R."/>
            <person name="Labutti K."/>
            <person name="Andreopoulos B."/>
            <person name="Lipzen A."/>
            <person name="Chen C."/>
            <person name="Yanf M."/>
            <person name="Daum C."/>
            <person name="Ng V."/>
            <person name="Clum A."/>
            <person name="Steindorff A."/>
            <person name="Ohm R."/>
            <person name="Martin F."/>
            <person name="Silar P."/>
            <person name="Natvig D."/>
            <person name="Lalanne C."/>
            <person name="Gautier V."/>
            <person name="Ament-Velasquez S.L."/>
            <person name="Kruys A."/>
            <person name="Hutchinson M.I."/>
            <person name="Powell A.J."/>
            <person name="Barry K."/>
            <person name="Miller A.N."/>
            <person name="Grigoriev I.V."/>
            <person name="Debuchy R."/>
            <person name="Gladieux P."/>
            <person name="Thoren M.H."/>
            <person name="Johannesson H."/>
        </authorList>
    </citation>
    <scope>NUCLEOTIDE SEQUENCE</scope>
    <source>
        <strain evidence="2">CBS 333.67</strain>
    </source>
</reference>
<dbReference type="Pfam" id="PF12511">
    <property type="entry name" value="DUF3716"/>
    <property type="match status" value="1"/>
</dbReference>
<feature type="compositionally biased region" description="Pro residues" evidence="1">
    <location>
        <begin position="53"/>
        <end position="68"/>
    </location>
</feature>